<evidence type="ECO:0000313" key="1">
    <source>
        <dbReference type="EnsemblPlants" id="AUR62014708-RA:cds"/>
    </source>
</evidence>
<protein>
    <submittedName>
        <fullName evidence="1">Uncharacterized protein</fullName>
    </submittedName>
</protein>
<dbReference type="AlphaFoldDB" id="A0A803LL61"/>
<proteinExistence type="predicted"/>
<sequence>MTTLKYVDRILHDQLCTTSCRHQSWQEATISSPTTATALPSSSATSSVIDTANNNEVVKARGGSTIMRDQDSFRTAMFFSCWTCS</sequence>
<reference evidence="1" key="2">
    <citation type="submission" date="2021-03" db="UniProtKB">
        <authorList>
            <consortium name="EnsemblPlants"/>
        </authorList>
    </citation>
    <scope>IDENTIFICATION</scope>
</reference>
<dbReference type="OMA" id="TIMRDQD"/>
<dbReference type="Gramene" id="AUR62014708-RA">
    <property type="protein sequence ID" value="AUR62014708-RA:cds"/>
    <property type="gene ID" value="AUR62014708"/>
</dbReference>
<evidence type="ECO:0000313" key="2">
    <source>
        <dbReference type="Proteomes" id="UP000596660"/>
    </source>
</evidence>
<keyword evidence="2" id="KW-1185">Reference proteome</keyword>
<name>A0A803LL61_CHEQI</name>
<accession>A0A803LL61</accession>
<dbReference type="Proteomes" id="UP000596660">
    <property type="component" value="Unplaced"/>
</dbReference>
<reference evidence="1" key="1">
    <citation type="journal article" date="2017" name="Nature">
        <title>The genome of Chenopodium quinoa.</title>
        <authorList>
            <person name="Jarvis D.E."/>
            <person name="Ho Y.S."/>
            <person name="Lightfoot D.J."/>
            <person name="Schmoeckel S.M."/>
            <person name="Li B."/>
            <person name="Borm T.J.A."/>
            <person name="Ohyanagi H."/>
            <person name="Mineta K."/>
            <person name="Michell C.T."/>
            <person name="Saber N."/>
            <person name="Kharbatia N.M."/>
            <person name="Rupper R.R."/>
            <person name="Sharp A.R."/>
            <person name="Dally N."/>
            <person name="Boughton B.A."/>
            <person name="Woo Y.H."/>
            <person name="Gao G."/>
            <person name="Schijlen E.G.W.M."/>
            <person name="Guo X."/>
            <person name="Momin A.A."/>
            <person name="Negrao S."/>
            <person name="Al-Babili S."/>
            <person name="Gehring C."/>
            <person name="Roessner U."/>
            <person name="Jung C."/>
            <person name="Murphy K."/>
            <person name="Arold S.T."/>
            <person name="Gojobori T."/>
            <person name="van der Linden C.G."/>
            <person name="van Loo E.N."/>
            <person name="Jellen E.N."/>
            <person name="Maughan P.J."/>
            <person name="Tester M."/>
        </authorList>
    </citation>
    <scope>NUCLEOTIDE SEQUENCE [LARGE SCALE GENOMIC DNA]</scope>
    <source>
        <strain evidence="1">cv. PI 614886</strain>
    </source>
</reference>
<organism evidence="1 2">
    <name type="scientific">Chenopodium quinoa</name>
    <name type="common">Quinoa</name>
    <dbReference type="NCBI Taxonomy" id="63459"/>
    <lineage>
        <taxon>Eukaryota</taxon>
        <taxon>Viridiplantae</taxon>
        <taxon>Streptophyta</taxon>
        <taxon>Embryophyta</taxon>
        <taxon>Tracheophyta</taxon>
        <taxon>Spermatophyta</taxon>
        <taxon>Magnoliopsida</taxon>
        <taxon>eudicotyledons</taxon>
        <taxon>Gunneridae</taxon>
        <taxon>Pentapetalae</taxon>
        <taxon>Caryophyllales</taxon>
        <taxon>Chenopodiaceae</taxon>
        <taxon>Chenopodioideae</taxon>
        <taxon>Atripliceae</taxon>
        <taxon>Chenopodium</taxon>
    </lineage>
</organism>
<dbReference type="EnsemblPlants" id="AUR62014708-RA">
    <property type="protein sequence ID" value="AUR62014708-RA:cds"/>
    <property type="gene ID" value="AUR62014708"/>
</dbReference>